<dbReference type="EMBL" id="KZ805334">
    <property type="protein sequence ID" value="PVI03211.1"/>
    <property type="molecule type" value="Genomic_DNA"/>
</dbReference>
<dbReference type="GO" id="GO:0005506">
    <property type="term" value="F:iron ion binding"/>
    <property type="evidence" value="ECO:0007669"/>
    <property type="project" value="InterPro"/>
</dbReference>
<accession>A0A2V1DYE6</accession>
<evidence type="ECO:0008006" key="3">
    <source>
        <dbReference type="Google" id="ProtNLM"/>
    </source>
</evidence>
<protein>
    <recommendedName>
        <fullName evidence="3">Cytochrome P450</fullName>
    </recommendedName>
</protein>
<evidence type="ECO:0000313" key="2">
    <source>
        <dbReference type="Proteomes" id="UP000244855"/>
    </source>
</evidence>
<evidence type="ECO:0000313" key="1">
    <source>
        <dbReference type="EMBL" id="PVI03211.1"/>
    </source>
</evidence>
<gene>
    <name evidence="1" type="ORF">DM02DRAFT_521270</name>
</gene>
<sequence length="150" mass="17323">PVAQGHSFLFGHLLYLKSYLDRIPKDAHYQYAFGEIGTEHFPGTGAYYIDPWPMTRFTLVIISPKKVHKSDRQIHEIAPSQTCYQDFFLPITSGPTIIDVNEAAWKPWRSLFNKGFHSDYIQSLVPRVIEEMLVYADTIRAAAKRAIWSY</sequence>
<dbReference type="GO" id="GO:0020037">
    <property type="term" value="F:heme binding"/>
    <property type="evidence" value="ECO:0007669"/>
    <property type="project" value="InterPro"/>
</dbReference>
<dbReference type="GO" id="GO:0016705">
    <property type="term" value="F:oxidoreductase activity, acting on paired donors, with incorporation or reduction of molecular oxygen"/>
    <property type="evidence" value="ECO:0007669"/>
    <property type="project" value="InterPro"/>
</dbReference>
<dbReference type="GO" id="GO:0004497">
    <property type="term" value="F:monooxygenase activity"/>
    <property type="evidence" value="ECO:0007669"/>
    <property type="project" value="InterPro"/>
</dbReference>
<dbReference type="AlphaFoldDB" id="A0A2V1DYE6"/>
<keyword evidence="2" id="KW-1185">Reference proteome</keyword>
<dbReference type="OrthoDB" id="5406141at2759"/>
<proteinExistence type="predicted"/>
<dbReference type="SUPFAM" id="SSF48264">
    <property type="entry name" value="Cytochrome P450"/>
    <property type="match status" value="1"/>
</dbReference>
<dbReference type="Proteomes" id="UP000244855">
    <property type="component" value="Unassembled WGS sequence"/>
</dbReference>
<reference evidence="1 2" key="1">
    <citation type="journal article" date="2018" name="Sci. Rep.">
        <title>Comparative genomics provides insights into the lifestyle and reveals functional heterogeneity of dark septate endophytic fungi.</title>
        <authorList>
            <person name="Knapp D.G."/>
            <person name="Nemeth J.B."/>
            <person name="Barry K."/>
            <person name="Hainaut M."/>
            <person name="Henrissat B."/>
            <person name="Johnson J."/>
            <person name="Kuo A."/>
            <person name="Lim J.H.P."/>
            <person name="Lipzen A."/>
            <person name="Nolan M."/>
            <person name="Ohm R.A."/>
            <person name="Tamas L."/>
            <person name="Grigoriev I.V."/>
            <person name="Spatafora J.W."/>
            <person name="Nagy L.G."/>
            <person name="Kovacs G.M."/>
        </authorList>
    </citation>
    <scope>NUCLEOTIDE SEQUENCE [LARGE SCALE GENOMIC DNA]</scope>
    <source>
        <strain evidence="1 2">DSE2036</strain>
    </source>
</reference>
<dbReference type="InterPro" id="IPR036396">
    <property type="entry name" value="Cyt_P450_sf"/>
</dbReference>
<dbReference type="STRING" id="97972.A0A2V1DYE6"/>
<organism evidence="1 2">
    <name type="scientific">Periconia macrospinosa</name>
    <dbReference type="NCBI Taxonomy" id="97972"/>
    <lineage>
        <taxon>Eukaryota</taxon>
        <taxon>Fungi</taxon>
        <taxon>Dikarya</taxon>
        <taxon>Ascomycota</taxon>
        <taxon>Pezizomycotina</taxon>
        <taxon>Dothideomycetes</taxon>
        <taxon>Pleosporomycetidae</taxon>
        <taxon>Pleosporales</taxon>
        <taxon>Massarineae</taxon>
        <taxon>Periconiaceae</taxon>
        <taxon>Periconia</taxon>
    </lineage>
</organism>
<feature type="non-terminal residue" evidence="1">
    <location>
        <position position="1"/>
    </location>
</feature>
<name>A0A2V1DYE6_9PLEO</name>
<dbReference type="Gene3D" id="1.10.630.10">
    <property type="entry name" value="Cytochrome P450"/>
    <property type="match status" value="1"/>
</dbReference>